<comment type="caution">
    <text evidence="1">The sequence shown here is derived from an EMBL/GenBank/DDBJ whole genome shotgun (WGS) entry which is preliminary data.</text>
</comment>
<reference evidence="1" key="1">
    <citation type="journal article" date="2015" name="Nature">
        <title>Complex archaea that bridge the gap between prokaryotes and eukaryotes.</title>
        <authorList>
            <person name="Spang A."/>
            <person name="Saw J.H."/>
            <person name="Jorgensen S.L."/>
            <person name="Zaremba-Niedzwiedzka K."/>
            <person name="Martijn J."/>
            <person name="Lind A.E."/>
            <person name="van Eijk R."/>
            <person name="Schleper C."/>
            <person name="Guy L."/>
            <person name="Ettema T.J."/>
        </authorList>
    </citation>
    <scope>NUCLEOTIDE SEQUENCE</scope>
</reference>
<organism evidence="1">
    <name type="scientific">marine sediment metagenome</name>
    <dbReference type="NCBI Taxonomy" id="412755"/>
    <lineage>
        <taxon>unclassified sequences</taxon>
        <taxon>metagenomes</taxon>
        <taxon>ecological metagenomes</taxon>
    </lineage>
</organism>
<dbReference type="NCBIfam" id="NF041023">
    <property type="entry name" value="PP0621_fam"/>
    <property type="match status" value="1"/>
</dbReference>
<proteinExistence type="predicted"/>
<dbReference type="InterPro" id="IPR049708">
    <property type="entry name" value="PP0621-like"/>
</dbReference>
<dbReference type="EMBL" id="LAZR01001593">
    <property type="protein sequence ID" value="KKN42255.1"/>
    <property type="molecule type" value="Genomic_DNA"/>
</dbReference>
<evidence type="ECO:0008006" key="2">
    <source>
        <dbReference type="Google" id="ProtNLM"/>
    </source>
</evidence>
<sequence length="69" mass="7928">MRILVLIAIGLLLYMIIGRLWRSSRPASPKISTEKMVKCKQCGLHILEQEALRQGDNYYCSHEHLEADS</sequence>
<evidence type="ECO:0000313" key="1">
    <source>
        <dbReference type="EMBL" id="KKN42255.1"/>
    </source>
</evidence>
<protein>
    <recommendedName>
        <fullName evidence="2">MYND finger</fullName>
    </recommendedName>
</protein>
<accession>A0A0F9QDY8</accession>
<gene>
    <name evidence="1" type="ORF">LCGC14_0715160</name>
</gene>
<dbReference type="AlphaFoldDB" id="A0A0F9QDY8"/>
<name>A0A0F9QDY8_9ZZZZ</name>